<protein>
    <submittedName>
        <fullName evidence="1">Uncharacterized protein</fullName>
    </submittedName>
</protein>
<organism evidence="1 2">
    <name type="scientific">Acetivibrio ethanolgignens</name>
    <dbReference type="NCBI Taxonomy" id="290052"/>
    <lineage>
        <taxon>Bacteria</taxon>
        <taxon>Bacillati</taxon>
        <taxon>Bacillota</taxon>
        <taxon>Clostridia</taxon>
        <taxon>Eubacteriales</taxon>
        <taxon>Oscillospiraceae</taxon>
        <taxon>Acetivibrio</taxon>
    </lineage>
</organism>
<dbReference type="EMBL" id="LNAM01000203">
    <property type="protein sequence ID" value="KSV57729.1"/>
    <property type="molecule type" value="Genomic_DNA"/>
</dbReference>
<evidence type="ECO:0000313" key="2">
    <source>
        <dbReference type="Proteomes" id="UP000054874"/>
    </source>
</evidence>
<dbReference type="Proteomes" id="UP000054874">
    <property type="component" value="Unassembled WGS sequence"/>
</dbReference>
<evidence type="ECO:0000313" key="1">
    <source>
        <dbReference type="EMBL" id="KSV57729.1"/>
    </source>
</evidence>
<dbReference type="AlphaFoldDB" id="A0A0V8QAY9"/>
<sequence length="74" mass="8722">MERKKIGTFDNLKHGDKIISPIDNEITEFYVSKDGDKYLAGKTSLFDLYQFNADDFYFYDGDKENGEVDKEYFK</sequence>
<accession>A0A0V8QAY9</accession>
<proteinExistence type="predicted"/>
<dbReference type="RefSeq" id="WP_058354035.1">
    <property type="nucleotide sequence ID" value="NZ_CABMMD010000203.1"/>
</dbReference>
<comment type="caution">
    <text evidence="1">The sequence shown here is derived from an EMBL/GenBank/DDBJ whole genome shotgun (WGS) entry which is preliminary data.</text>
</comment>
<keyword evidence="2" id="KW-1185">Reference proteome</keyword>
<reference evidence="1 2" key="1">
    <citation type="submission" date="2015-11" db="EMBL/GenBank/DDBJ databases">
        <title>Butyribacter intestini gen. nov., sp. nov., a butyric acid-producing bacterium of the family Lachnospiraceae isolated from the human faeces.</title>
        <authorList>
            <person name="Zou Y."/>
            <person name="Xue W."/>
            <person name="Luo G."/>
            <person name="Lv M."/>
        </authorList>
    </citation>
    <scope>NUCLEOTIDE SEQUENCE [LARGE SCALE GENOMIC DNA]</scope>
    <source>
        <strain evidence="1 2">ACET-33324</strain>
    </source>
</reference>
<gene>
    <name evidence="1" type="ORF">ASU35_15415</name>
</gene>
<name>A0A0V8QAY9_9FIRM</name>
<dbReference type="STRING" id="290052.ASU35_15415"/>